<feature type="non-terminal residue" evidence="3">
    <location>
        <position position="139"/>
    </location>
</feature>
<dbReference type="SUPFAM" id="SSF49503">
    <property type="entry name" value="Cupredoxins"/>
    <property type="match status" value="1"/>
</dbReference>
<feature type="domain" description="Plastocyanin-like" evidence="2">
    <location>
        <begin position="4"/>
        <end position="36"/>
    </location>
</feature>
<evidence type="ECO:0000313" key="3">
    <source>
        <dbReference type="EMBL" id="CAF4469748.1"/>
    </source>
</evidence>
<proteinExistence type="inferred from homology"/>
<evidence type="ECO:0000259" key="2">
    <source>
        <dbReference type="Pfam" id="PF07732"/>
    </source>
</evidence>
<dbReference type="PANTHER" id="PTHR48267:SF1">
    <property type="entry name" value="BILIRUBIN OXIDASE"/>
    <property type="match status" value="1"/>
</dbReference>
<dbReference type="GO" id="GO:0005507">
    <property type="term" value="F:copper ion binding"/>
    <property type="evidence" value="ECO:0007669"/>
    <property type="project" value="InterPro"/>
</dbReference>
<evidence type="ECO:0000313" key="4">
    <source>
        <dbReference type="Proteomes" id="UP000663881"/>
    </source>
</evidence>
<dbReference type="Proteomes" id="UP000663881">
    <property type="component" value="Unassembled WGS sequence"/>
</dbReference>
<dbReference type="Gene3D" id="2.60.40.420">
    <property type="entry name" value="Cupredoxins - blue copper proteins"/>
    <property type="match status" value="1"/>
</dbReference>
<name>A0A820TPV0_9BILA</name>
<dbReference type="InterPro" id="IPR011707">
    <property type="entry name" value="Cu-oxidase-like_N"/>
</dbReference>
<organism evidence="3 4">
    <name type="scientific">Adineta steineri</name>
    <dbReference type="NCBI Taxonomy" id="433720"/>
    <lineage>
        <taxon>Eukaryota</taxon>
        <taxon>Metazoa</taxon>
        <taxon>Spiralia</taxon>
        <taxon>Gnathifera</taxon>
        <taxon>Rotifera</taxon>
        <taxon>Eurotatoria</taxon>
        <taxon>Bdelloidea</taxon>
        <taxon>Adinetida</taxon>
        <taxon>Adinetidae</taxon>
        <taxon>Adineta</taxon>
    </lineage>
</organism>
<feature type="non-terminal residue" evidence="3">
    <location>
        <position position="1"/>
    </location>
</feature>
<comment type="similarity">
    <text evidence="1">Belongs to the multicopper oxidase family.</text>
</comment>
<dbReference type="EMBL" id="CAJOAY010038383">
    <property type="protein sequence ID" value="CAF4469748.1"/>
    <property type="molecule type" value="Genomic_DNA"/>
</dbReference>
<reference evidence="3" key="1">
    <citation type="submission" date="2021-02" db="EMBL/GenBank/DDBJ databases">
        <authorList>
            <person name="Nowell W R."/>
        </authorList>
    </citation>
    <scope>NUCLEOTIDE SEQUENCE</scope>
</reference>
<comment type="caution">
    <text evidence="3">The sequence shown here is derived from an EMBL/GenBank/DDBJ whole genome shotgun (WGS) entry which is preliminary data.</text>
</comment>
<dbReference type="Pfam" id="PF07732">
    <property type="entry name" value="Cu-oxidase_3"/>
    <property type="match status" value="2"/>
</dbReference>
<dbReference type="InterPro" id="IPR045087">
    <property type="entry name" value="Cu-oxidase_fam"/>
</dbReference>
<evidence type="ECO:0000256" key="1">
    <source>
        <dbReference type="ARBA" id="ARBA00010609"/>
    </source>
</evidence>
<dbReference type="InterPro" id="IPR008972">
    <property type="entry name" value="Cupredoxin"/>
</dbReference>
<feature type="domain" description="Plastocyanin-like" evidence="2">
    <location>
        <begin position="50"/>
        <end position="122"/>
    </location>
</feature>
<gene>
    <name evidence="3" type="ORF">OKA104_LOCUS55160</name>
</gene>
<dbReference type="PANTHER" id="PTHR48267">
    <property type="entry name" value="CUPREDOXIN SUPERFAMILY PROTEIN"/>
    <property type="match status" value="1"/>
</dbReference>
<protein>
    <recommendedName>
        <fullName evidence="2">Plastocyanin-like domain-containing protein</fullName>
    </recommendedName>
</protein>
<sequence>ANKPPTKFLTYNNQIPGPTIIAHSGHESIIRFNNKMGSLLPKTFSPCTGNRTGRPFSVHLHGSASLPVYDGWAEDETCYGETKEYVYPNNRPAYCWYHDHALHLTANNAYLGLAGLYLISSKIKDGGCGEPWNLEDIEE</sequence>
<dbReference type="AlphaFoldDB" id="A0A820TPV0"/>
<accession>A0A820TPV0</accession>